<comment type="similarity">
    <text evidence="1">Belongs to the CDP-alcohol phosphatidyltransferase class-II family.</text>
</comment>
<keyword evidence="6" id="KW-0594">Phospholipid biosynthesis</keyword>
<dbReference type="RefSeq" id="WP_268266611.1">
    <property type="nucleotide sequence ID" value="NZ_JALQCW010000076.1"/>
</dbReference>
<dbReference type="CDD" id="cd09134">
    <property type="entry name" value="PLDc_PSS_G_neg_1"/>
    <property type="match status" value="1"/>
</dbReference>
<feature type="domain" description="PLD phosphodiesterase" evidence="8">
    <location>
        <begin position="348"/>
        <end position="375"/>
    </location>
</feature>
<dbReference type="PIRSF" id="PIRSF000850">
    <property type="entry name" value="Phospholipase_D_PSS"/>
    <property type="match status" value="1"/>
</dbReference>
<dbReference type="Gene3D" id="3.30.870.10">
    <property type="entry name" value="Endonuclease Chain A"/>
    <property type="match status" value="2"/>
</dbReference>
<dbReference type="GO" id="GO:0005829">
    <property type="term" value="C:cytosol"/>
    <property type="evidence" value="ECO:0007669"/>
    <property type="project" value="TreeGrafter"/>
</dbReference>
<dbReference type="GO" id="GO:0003882">
    <property type="term" value="F:CDP-diacylglycerol-serine O-phosphatidyltransferase activity"/>
    <property type="evidence" value="ECO:0007669"/>
    <property type="project" value="UniProtKB-EC"/>
</dbReference>
<evidence type="ECO:0000256" key="4">
    <source>
        <dbReference type="ARBA" id="ARBA00022737"/>
    </source>
</evidence>
<dbReference type="SMART" id="SM00155">
    <property type="entry name" value="PLDc"/>
    <property type="match status" value="2"/>
</dbReference>
<dbReference type="Pfam" id="PF13091">
    <property type="entry name" value="PLDc_2"/>
    <property type="match status" value="2"/>
</dbReference>
<evidence type="ECO:0000256" key="3">
    <source>
        <dbReference type="ARBA" id="ARBA00022679"/>
    </source>
</evidence>
<evidence type="ECO:0000256" key="6">
    <source>
        <dbReference type="ARBA" id="ARBA00023209"/>
    </source>
</evidence>
<evidence type="ECO:0000313" key="10">
    <source>
        <dbReference type="Proteomes" id="UP001155059"/>
    </source>
</evidence>
<reference evidence="9 10" key="1">
    <citation type="journal article" date="2022" name="Int. J. Syst. Evol. Microbiol.">
        <title>Pseudomonas aegrilactucae sp. nov. and Pseudomonas morbosilactucae sp. nov., pathogens causing bacterial rot of lettuce in Japan.</title>
        <authorList>
            <person name="Sawada H."/>
            <person name="Fujikawa T."/>
            <person name="Satou M."/>
        </authorList>
    </citation>
    <scope>NUCLEOTIDE SEQUENCE [LARGE SCALE GENOMIC DNA]</scope>
    <source>
        <strain evidence="9 10">MAFF 302030</strain>
    </source>
</reference>
<accession>A0A9X1Z2Y1</accession>
<proteinExistence type="inferred from homology"/>
<dbReference type="PANTHER" id="PTHR12586">
    <property type="entry name" value="CDP-DIACYLGLYCEROL--SERINE O-PHOSPHATIDYLTRANSFERASE"/>
    <property type="match status" value="1"/>
</dbReference>
<protein>
    <submittedName>
        <fullName evidence="9">CDP-diacylglycerol--serine O-phosphatidyltransferase</fullName>
        <ecNumber evidence="9">2.7.8.8</ecNumber>
    </submittedName>
</protein>
<dbReference type="InterPro" id="IPR025202">
    <property type="entry name" value="PLD-like_dom"/>
</dbReference>
<dbReference type="NCBIfam" id="NF006946">
    <property type="entry name" value="PRK09428.1"/>
    <property type="match status" value="1"/>
</dbReference>
<keyword evidence="2" id="KW-0444">Lipid biosynthesis</keyword>
<dbReference type="InterPro" id="IPR001736">
    <property type="entry name" value="PLipase_D/transphosphatidylase"/>
</dbReference>
<keyword evidence="5" id="KW-0443">Lipid metabolism</keyword>
<keyword evidence="7" id="KW-1208">Phospholipid metabolism</keyword>
<evidence type="ECO:0000256" key="5">
    <source>
        <dbReference type="ARBA" id="ARBA00023098"/>
    </source>
</evidence>
<dbReference type="PANTHER" id="PTHR12586:SF1">
    <property type="entry name" value="CDP-DIACYLGLYCEROL--GLYCEROL-3-PHOSPHATE 3-PHOSPHATIDYLTRANSFERASE, MITOCHONDRIAL"/>
    <property type="match status" value="1"/>
</dbReference>
<evidence type="ECO:0000256" key="7">
    <source>
        <dbReference type="ARBA" id="ARBA00023264"/>
    </source>
</evidence>
<reference evidence="9 10" key="2">
    <citation type="journal article" date="2023" name="Plant Pathol.">
        <title>Dismantling and reorganizing Pseudomonas marginalis sensu#lato.</title>
        <authorList>
            <person name="Sawada H."/>
            <person name="Fujikawa T."/>
            <person name="Satou M."/>
        </authorList>
    </citation>
    <scope>NUCLEOTIDE SEQUENCE [LARGE SCALE GENOMIC DNA]</scope>
    <source>
        <strain evidence="9 10">MAFF 302030</strain>
    </source>
</reference>
<sequence length="447" mass="51002">MPSLFKRSLLPKLRSFPLAADALSILSGAAEFRRCLLEKIPQATQRIYIVALYLQQDEAGQEILDALHAAKAARPELDIVVVVDWLRAQRGLIGAGKQPGNSAWYQEMTRTHASEVPVYGVPVQTRELFGVLHLKGFVIDDCVIYSGASLNNVYLHKFDKYRYDRYHLLHNRALADSMQHLIQHGLVESRAVHRLDLPNLPSTRSLRNDIGDLRSRLKHAAYDTSAGGVLKGELSVSPLLGVGKNNPLSRVICELIASAQQQLTICTPYFNLPLPVTREVNRALARGVKIDIIVGDKTANDFYIPPSEPFKVIAALPYLYEISLRRFAKRHQRMIDSGQLNLHLWRDGDNTYHLKGMWVDQRYTLLTGNNLNPRAFRLDLENALLLDDPKGELLEPRQRELTEIFEHTRRIEHFQNLETLVDYPEAVGKFLRRVSRVRIERLLYRIL</sequence>
<dbReference type="CDD" id="cd09136">
    <property type="entry name" value="PLDc_PSS_G_neg_2"/>
    <property type="match status" value="1"/>
</dbReference>
<keyword evidence="3 9" id="KW-0808">Transferase</keyword>
<dbReference type="AlphaFoldDB" id="A0A9X1Z2Y1"/>
<keyword evidence="4" id="KW-0677">Repeat</keyword>
<dbReference type="GO" id="GO:0008444">
    <property type="term" value="F:CDP-diacylglycerol-glycerol-3-phosphate 3-phosphatidyltransferase activity"/>
    <property type="evidence" value="ECO:0007669"/>
    <property type="project" value="InterPro"/>
</dbReference>
<dbReference type="EC" id="2.7.8.8" evidence="9"/>
<dbReference type="InterPro" id="IPR016270">
    <property type="entry name" value="PGS1"/>
</dbReference>
<dbReference type="GO" id="GO:0032049">
    <property type="term" value="P:cardiolipin biosynthetic process"/>
    <property type="evidence" value="ECO:0007669"/>
    <property type="project" value="InterPro"/>
</dbReference>
<evidence type="ECO:0000256" key="2">
    <source>
        <dbReference type="ARBA" id="ARBA00022516"/>
    </source>
</evidence>
<organism evidence="9 10">
    <name type="scientific">Pseudomonas morbosilactucae</name>
    <dbReference type="NCBI Taxonomy" id="2938197"/>
    <lineage>
        <taxon>Bacteria</taxon>
        <taxon>Pseudomonadati</taxon>
        <taxon>Pseudomonadota</taxon>
        <taxon>Gammaproteobacteria</taxon>
        <taxon>Pseudomonadales</taxon>
        <taxon>Pseudomonadaceae</taxon>
        <taxon>Pseudomonas</taxon>
    </lineage>
</organism>
<dbReference type="PROSITE" id="PS50035">
    <property type="entry name" value="PLD"/>
    <property type="match status" value="1"/>
</dbReference>
<dbReference type="SUPFAM" id="SSF56024">
    <property type="entry name" value="Phospholipase D/nuclease"/>
    <property type="match status" value="2"/>
</dbReference>
<dbReference type="EMBL" id="JALQCW010000076">
    <property type="protein sequence ID" value="MCK9800995.1"/>
    <property type="molecule type" value="Genomic_DNA"/>
</dbReference>
<name>A0A9X1Z2Y1_9PSED</name>
<dbReference type="Proteomes" id="UP001155059">
    <property type="component" value="Unassembled WGS sequence"/>
</dbReference>
<evidence type="ECO:0000313" key="9">
    <source>
        <dbReference type="EMBL" id="MCK9800995.1"/>
    </source>
</evidence>
<evidence type="ECO:0000256" key="1">
    <source>
        <dbReference type="ARBA" id="ARBA00010682"/>
    </source>
</evidence>
<evidence type="ECO:0000259" key="8">
    <source>
        <dbReference type="PROSITE" id="PS50035"/>
    </source>
</evidence>
<comment type="caution">
    <text evidence="9">The sequence shown here is derived from an EMBL/GenBank/DDBJ whole genome shotgun (WGS) entry which is preliminary data.</text>
</comment>
<gene>
    <name evidence="9" type="primary">pssA</name>
    <name evidence="9" type="ORF">M1B34_25785</name>
</gene>